<protein>
    <submittedName>
        <fullName evidence="1">Uncharacterized protein</fullName>
    </submittedName>
</protein>
<accession>A0A9P7EU91</accession>
<dbReference type="OrthoDB" id="3134980at2759"/>
<dbReference type="EMBL" id="JABBWM010000120">
    <property type="protein sequence ID" value="KAG2088551.1"/>
    <property type="molecule type" value="Genomic_DNA"/>
</dbReference>
<keyword evidence="2" id="KW-1185">Reference proteome</keyword>
<dbReference type="RefSeq" id="XP_041285577.1">
    <property type="nucleotide sequence ID" value="XM_041432013.1"/>
</dbReference>
<comment type="caution">
    <text evidence="1">The sequence shown here is derived from an EMBL/GenBank/DDBJ whole genome shotgun (WGS) entry which is preliminary data.</text>
</comment>
<gene>
    <name evidence="1" type="ORF">F5147DRAFT_587608</name>
</gene>
<reference evidence="1" key="1">
    <citation type="journal article" date="2020" name="New Phytol.">
        <title>Comparative genomics reveals dynamic genome evolution in host specialist ectomycorrhizal fungi.</title>
        <authorList>
            <person name="Lofgren L.A."/>
            <person name="Nguyen N.H."/>
            <person name="Vilgalys R."/>
            <person name="Ruytinx J."/>
            <person name="Liao H.L."/>
            <person name="Branco S."/>
            <person name="Kuo A."/>
            <person name="LaButti K."/>
            <person name="Lipzen A."/>
            <person name="Andreopoulos W."/>
            <person name="Pangilinan J."/>
            <person name="Riley R."/>
            <person name="Hundley H."/>
            <person name="Na H."/>
            <person name="Barry K."/>
            <person name="Grigoriev I.V."/>
            <person name="Stajich J.E."/>
            <person name="Kennedy P.G."/>
        </authorList>
    </citation>
    <scope>NUCLEOTIDE SEQUENCE</scope>
    <source>
        <strain evidence="1">FC423</strain>
    </source>
</reference>
<dbReference type="GeneID" id="64694272"/>
<dbReference type="Proteomes" id="UP000823399">
    <property type="component" value="Unassembled WGS sequence"/>
</dbReference>
<feature type="non-terminal residue" evidence="1">
    <location>
        <position position="94"/>
    </location>
</feature>
<proteinExistence type="predicted"/>
<sequence length="94" mass="10615">IIDGRFHTECSHFIAVSTKFQDRLPSNSLFSSRHVHPTACRSQSCTQLMALPTKNPIHISPSQCGGCVLKIRDEVMPMVRVSGMRWWVTAQFLT</sequence>
<evidence type="ECO:0000313" key="2">
    <source>
        <dbReference type="Proteomes" id="UP000823399"/>
    </source>
</evidence>
<dbReference type="AlphaFoldDB" id="A0A9P7EU91"/>
<name>A0A9P7EU91_9AGAM</name>
<organism evidence="1 2">
    <name type="scientific">Suillus discolor</name>
    <dbReference type="NCBI Taxonomy" id="1912936"/>
    <lineage>
        <taxon>Eukaryota</taxon>
        <taxon>Fungi</taxon>
        <taxon>Dikarya</taxon>
        <taxon>Basidiomycota</taxon>
        <taxon>Agaricomycotina</taxon>
        <taxon>Agaricomycetes</taxon>
        <taxon>Agaricomycetidae</taxon>
        <taxon>Boletales</taxon>
        <taxon>Suillineae</taxon>
        <taxon>Suillaceae</taxon>
        <taxon>Suillus</taxon>
    </lineage>
</organism>
<evidence type="ECO:0000313" key="1">
    <source>
        <dbReference type="EMBL" id="KAG2088551.1"/>
    </source>
</evidence>